<keyword evidence="1 2" id="KW-0344">Guanine-nucleotide releasing factor</keyword>
<feature type="region of interest" description="Disordered" evidence="3">
    <location>
        <begin position="1"/>
        <end position="112"/>
    </location>
</feature>
<evidence type="ECO:0000256" key="2">
    <source>
        <dbReference type="PROSITE-ProRule" id="PRU00168"/>
    </source>
</evidence>
<feature type="domain" description="N-terminal Ras-GEF" evidence="5">
    <location>
        <begin position="381"/>
        <end position="509"/>
    </location>
</feature>
<name>A0A136JH19_9PEZI</name>
<dbReference type="CDD" id="cd06224">
    <property type="entry name" value="REM"/>
    <property type="match status" value="1"/>
</dbReference>
<proteinExistence type="predicted"/>
<evidence type="ECO:0008006" key="8">
    <source>
        <dbReference type="Google" id="ProtNLM"/>
    </source>
</evidence>
<evidence type="ECO:0000313" key="7">
    <source>
        <dbReference type="Proteomes" id="UP000070501"/>
    </source>
</evidence>
<dbReference type="STRING" id="196109.A0A136JH19"/>
<dbReference type="SMART" id="SM00147">
    <property type="entry name" value="RasGEF"/>
    <property type="match status" value="1"/>
</dbReference>
<sequence>MEVDPAAAQSPPSARLTVNISRAPKRDLSVRSQKPPKLGLRESKLNKSPPRATTKDKSKLPITRTRVSPVVTVKPLVPASERRHPEPVADVSKKDGDNAKASIVPDGGSASREGRKFTVANVGNNGRIFLRPTIRPANQRYPQPKFVFPISPPTTAGLEPKALPKHIREDASALEGSQLTTFSETPSPGVPLRKAYFEHRASLHPRHRRAMSDSTIQESSVAHEGDTGAFKVIISKPQEELRSKTAEDIDADGYLQVSIPSWKLGTPRFSTRGTPFIRGSSYAPTEEYRLSNNSFFRRTPLDRNSLYPDSTAPGMVSPSESQFHASTLLSPFSASFPPARLPAPSRTTFVPTSIEITPAMFDALTFKPMCNDRSIVRLSPTTGAVTAATPARLVAEITSATFLDYELISDFFLSFRSFLEPAALLRMLVARFRWALARDDEVGTVVRVRTFVAMRHWLLNYFIDDFVVDYQLRVSFCILINNFVDDLISEGRQTQPQMKIVAELKKCWRRICAQYWDGPEFDATLGAEVPLTPGGIAGHRDPKLDPSFWDMDAGTAPQIQELVLSEKAPVPASSFFADVAQAGHIDSVLVDGHRPGTPEQRPTDQLQRLQTSPTSVASLDVMSCSFPARAIKTAPTQPYPAHPLMAHPVDPSSIYTSPEPVASTPRALTGKRVRPTQPHRRNASQSDSLHDHGSRDEKVTYNSTELIVTMPYAGSLVRGNLLPPAQAFVDMGPPSTVRDSRQTILRASMQSALKGKPTGSAMSSQGMRRLMGSVRKALRTRGHHAAPHHSDFILLNSNGSRGVATNRVPGTAVIPRSYDRVTGLQHPLRVDLLGATVADHFKEAVKEENSTLSRDSQGPAHAANAGASEVEYSPAMIDHSTGAPGLDHRPFSDAGITMGSKSIVIVDGTMPLDFSTMAGALPGTVPGFYDSVDTLSDGHMAASDLQFTPPMTPQGNGPRGDTPRRSSFILSQHVHQPSLVSDPLPPTHSSKPIMRPSFEVEAQKLAQIPDDIDDDGGVESALLKLEGRYERKPPRLSIDQKTAPAVGEATDVIGGSSQQARTPADGDMDKQEHRHQHVGEAAVDLVGTTGVTTGQTSLAVPRRSDVTSFLSEASRESYNSIPLLDRDLTPEGMRINQSREWTDKSILVGPDTPQDEHADVFAALSTRPSTMEGTRGRRMRKDANAREVHSFLDCDSDGASDISSDISSDELHGREGGDPKPSTMQTSLSDNAPATVEQVIETPATNVVDLPSPPISLREALALGPEGVMVPALQDHQIWSQQQGTASANNVSDLAMYHDSLDRAQLSTQGGQPRNAVAMQRLSIHLPFILAFDSEILAQQFTLIEKDALNEIDWRELIDLRWKNDNTNPRSWVEFLRNPDTHGVEVVIARFNIMVKWVISEIVLTQDVDERSRCIQKYLHIASYCRKYRNFATMSQIAIALTSNEIARLSRTWSMVPQADLRTMAELEMLVSPTKNFYNLRAEMEGASNTPDLGCIPFVGIYTHDLLFNAQRPSEVASSPSTPPLVNFERCRIAASIVKTLLRLLEASTQYHFHPVEGIIERCLWMGALSDEQIRKNSELLE</sequence>
<feature type="compositionally biased region" description="Polar residues" evidence="3">
    <location>
        <begin position="1222"/>
        <end position="1232"/>
    </location>
</feature>
<accession>A0A136JH19</accession>
<dbReference type="InterPro" id="IPR008937">
    <property type="entry name" value="Ras-like_GEF"/>
</dbReference>
<feature type="compositionally biased region" description="Basic and acidic residues" evidence="3">
    <location>
        <begin position="688"/>
        <end position="698"/>
    </location>
</feature>
<reference evidence="7" key="1">
    <citation type="submission" date="2016-02" db="EMBL/GenBank/DDBJ databases">
        <title>Draft genome sequence of Microdochium bolleyi, a fungal endophyte of beachgrass.</title>
        <authorList>
            <consortium name="DOE Joint Genome Institute"/>
            <person name="David A.S."/>
            <person name="May G."/>
            <person name="Haridas S."/>
            <person name="Lim J."/>
            <person name="Wang M."/>
            <person name="Labutti K."/>
            <person name="Lipzen A."/>
            <person name="Barry K."/>
            <person name="Grigoriev I.V."/>
        </authorList>
    </citation>
    <scope>NUCLEOTIDE SEQUENCE [LARGE SCALE GENOMIC DNA]</scope>
    <source>
        <strain evidence="7">J235TASD1</strain>
    </source>
</reference>
<dbReference type="SUPFAM" id="SSF48366">
    <property type="entry name" value="Ras GEF"/>
    <property type="match status" value="1"/>
</dbReference>
<organism evidence="6 7">
    <name type="scientific">Microdochium bolleyi</name>
    <dbReference type="NCBI Taxonomy" id="196109"/>
    <lineage>
        <taxon>Eukaryota</taxon>
        <taxon>Fungi</taxon>
        <taxon>Dikarya</taxon>
        <taxon>Ascomycota</taxon>
        <taxon>Pezizomycotina</taxon>
        <taxon>Sordariomycetes</taxon>
        <taxon>Xylariomycetidae</taxon>
        <taxon>Xylariales</taxon>
        <taxon>Microdochiaceae</taxon>
        <taxon>Microdochium</taxon>
    </lineage>
</organism>
<dbReference type="FunCoup" id="A0A136JH19">
    <property type="interactions" value="167"/>
</dbReference>
<dbReference type="GO" id="GO:0005886">
    <property type="term" value="C:plasma membrane"/>
    <property type="evidence" value="ECO:0007669"/>
    <property type="project" value="TreeGrafter"/>
</dbReference>
<feature type="domain" description="Ras-GEF" evidence="4">
    <location>
        <begin position="1333"/>
        <end position="1578"/>
    </location>
</feature>
<feature type="region of interest" description="Disordered" evidence="3">
    <location>
        <begin position="846"/>
        <end position="867"/>
    </location>
</feature>
<feature type="region of interest" description="Disordered" evidence="3">
    <location>
        <begin position="651"/>
        <end position="698"/>
    </location>
</feature>
<dbReference type="Gene3D" id="1.10.840.10">
    <property type="entry name" value="Ras guanine-nucleotide exchange factors catalytic domain"/>
    <property type="match status" value="1"/>
</dbReference>
<evidence type="ECO:0000256" key="1">
    <source>
        <dbReference type="ARBA" id="ARBA00022658"/>
    </source>
</evidence>
<feature type="compositionally biased region" description="Basic and acidic residues" evidence="3">
    <location>
        <begin position="1209"/>
        <end position="1218"/>
    </location>
</feature>
<dbReference type="EMBL" id="KQ964245">
    <property type="protein sequence ID" value="KXJ96451.1"/>
    <property type="molecule type" value="Genomic_DNA"/>
</dbReference>
<dbReference type="Gene3D" id="1.20.870.10">
    <property type="entry name" value="Son of sevenless (SoS) protein Chain: S domain 1"/>
    <property type="match status" value="1"/>
</dbReference>
<dbReference type="GO" id="GO:0005085">
    <property type="term" value="F:guanyl-nucleotide exchange factor activity"/>
    <property type="evidence" value="ECO:0007669"/>
    <property type="project" value="UniProtKB-KW"/>
</dbReference>
<dbReference type="InterPro" id="IPR000651">
    <property type="entry name" value="Ras-like_Gua-exchang_fac_N"/>
</dbReference>
<dbReference type="OrthoDB" id="10254377at2759"/>
<feature type="compositionally biased region" description="Polar residues" evidence="3">
    <location>
        <begin position="603"/>
        <end position="614"/>
    </location>
</feature>
<feature type="compositionally biased region" description="Basic residues" evidence="3">
    <location>
        <begin position="669"/>
        <end position="682"/>
    </location>
</feature>
<dbReference type="Pfam" id="PF00617">
    <property type="entry name" value="RasGEF"/>
    <property type="match status" value="1"/>
</dbReference>
<feature type="region of interest" description="Disordered" evidence="3">
    <location>
        <begin position="591"/>
        <end position="614"/>
    </location>
</feature>
<dbReference type="PROSITE" id="PS50009">
    <property type="entry name" value="RASGEF_CAT"/>
    <property type="match status" value="1"/>
</dbReference>
<gene>
    <name evidence="6" type="ORF">Micbo1qcDRAFT_199264</name>
</gene>
<dbReference type="InterPro" id="IPR023578">
    <property type="entry name" value="Ras_GEF_dom_sf"/>
</dbReference>
<evidence type="ECO:0000256" key="3">
    <source>
        <dbReference type="SAM" id="MobiDB-lite"/>
    </source>
</evidence>
<dbReference type="SMART" id="SM00229">
    <property type="entry name" value="RasGEFN"/>
    <property type="match status" value="1"/>
</dbReference>
<dbReference type="InterPro" id="IPR036964">
    <property type="entry name" value="RASGEF_cat_dom_sf"/>
</dbReference>
<dbReference type="PROSITE" id="PS50212">
    <property type="entry name" value="RASGEF_NTER"/>
    <property type="match status" value="1"/>
</dbReference>
<dbReference type="PANTHER" id="PTHR23113">
    <property type="entry name" value="GUANINE NUCLEOTIDE EXCHANGE FACTOR"/>
    <property type="match status" value="1"/>
</dbReference>
<protein>
    <recommendedName>
        <fullName evidence="8">Ras guanine nucleotide exchange factor domain-containing protein</fullName>
    </recommendedName>
</protein>
<evidence type="ECO:0000259" key="5">
    <source>
        <dbReference type="PROSITE" id="PS50212"/>
    </source>
</evidence>
<dbReference type="Pfam" id="PF00618">
    <property type="entry name" value="RasGEF_N"/>
    <property type="match status" value="1"/>
</dbReference>
<dbReference type="GO" id="GO:0007265">
    <property type="term" value="P:Ras protein signal transduction"/>
    <property type="evidence" value="ECO:0007669"/>
    <property type="project" value="TreeGrafter"/>
</dbReference>
<feature type="compositionally biased region" description="Basic and acidic residues" evidence="3">
    <location>
        <begin position="80"/>
        <end position="98"/>
    </location>
</feature>
<keyword evidence="7" id="KW-1185">Reference proteome</keyword>
<feature type="compositionally biased region" description="Low complexity" evidence="3">
    <location>
        <begin position="1197"/>
        <end position="1206"/>
    </location>
</feature>
<dbReference type="PANTHER" id="PTHR23113:SF363">
    <property type="entry name" value="PROTEIN SON OF SEVENLESS"/>
    <property type="match status" value="1"/>
</dbReference>
<dbReference type="InterPro" id="IPR001895">
    <property type="entry name" value="RASGEF_cat_dom"/>
</dbReference>
<dbReference type="InParanoid" id="A0A136JH19"/>
<dbReference type="Proteomes" id="UP000070501">
    <property type="component" value="Unassembled WGS sequence"/>
</dbReference>
<evidence type="ECO:0000313" key="6">
    <source>
        <dbReference type="EMBL" id="KXJ96451.1"/>
    </source>
</evidence>
<feature type="compositionally biased region" description="Polar residues" evidence="3">
    <location>
        <begin position="10"/>
        <end position="20"/>
    </location>
</feature>
<feature type="region of interest" description="Disordered" evidence="3">
    <location>
        <begin position="1192"/>
        <end position="1232"/>
    </location>
</feature>
<evidence type="ECO:0000259" key="4">
    <source>
        <dbReference type="PROSITE" id="PS50009"/>
    </source>
</evidence>